<dbReference type="OrthoDB" id="128220at2"/>
<dbReference type="GO" id="GO:0000166">
    <property type="term" value="F:nucleotide binding"/>
    <property type="evidence" value="ECO:0007669"/>
    <property type="project" value="InterPro"/>
</dbReference>
<name>A0A1G8Y7P5_9BACI</name>
<evidence type="ECO:0000313" key="4">
    <source>
        <dbReference type="EMBL" id="SDJ98808.1"/>
    </source>
</evidence>
<dbReference type="STRING" id="407036.SAMN05216243_1455"/>
<sequence>MSDDLKVGIIGLDTSHAVAFTKLLNDPFEKYHVPGGKVVIAFPGGSSDFELSISRVEGITNELRSNYDVKIADSIGLVAEESDAILLESVDGSVHLDQLRKIISYKKPVFIDKPFSLQTEEADEMVELAADCQTTIMSTSALRFAESLVDVRSKSDKGEIIGADCFGPMELQEKQPGFFWYGIHSIEMLFAILGEGSESVTTRTNDKHDVIMGQWQDGRFGTVRGNREGNKQFGAVIHFEKGSEYVDIDSSEKPYYASLLGHIIDFFKDGIPRVSLNETREVIRFIEAANESRNTGKQVLI</sequence>
<dbReference type="InterPro" id="IPR000683">
    <property type="entry name" value="Gfo/Idh/MocA-like_OxRdtase_N"/>
</dbReference>
<proteinExistence type="inferred from homology"/>
<dbReference type="RefSeq" id="WP_093212573.1">
    <property type="nucleotide sequence ID" value="NZ_FNFL01000002.1"/>
</dbReference>
<feature type="domain" description="Gfo/Idh/MocA-like oxidoreductase N-terminal" evidence="3">
    <location>
        <begin position="63"/>
        <end position="137"/>
    </location>
</feature>
<evidence type="ECO:0000313" key="5">
    <source>
        <dbReference type="Proteomes" id="UP000198694"/>
    </source>
</evidence>
<gene>
    <name evidence="4" type="ORF">SAMN05216243_1455</name>
</gene>
<dbReference type="SUPFAM" id="SSF51735">
    <property type="entry name" value="NAD(P)-binding Rossmann-fold domains"/>
    <property type="match status" value="1"/>
</dbReference>
<keyword evidence="5" id="KW-1185">Reference proteome</keyword>
<dbReference type="PANTHER" id="PTHR43708:SF5">
    <property type="entry name" value="CONSERVED EXPRESSED OXIDOREDUCTASE (EUROFUNG)-RELATED"/>
    <property type="match status" value="1"/>
</dbReference>
<evidence type="ECO:0000259" key="3">
    <source>
        <dbReference type="Pfam" id="PF01408"/>
    </source>
</evidence>
<dbReference type="PANTHER" id="PTHR43708">
    <property type="entry name" value="CONSERVED EXPRESSED OXIDOREDUCTASE (EUROFUNG)"/>
    <property type="match status" value="1"/>
</dbReference>
<organism evidence="4 5">
    <name type="scientific">Sediminibacillus albus</name>
    <dbReference type="NCBI Taxonomy" id="407036"/>
    <lineage>
        <taxon>Bacteria</taxon>
        <taxon>Bacillati</taxon>
        <taxon>Bacillota</taxon>
        <taxon>Bacilli</taxon>
        <taxon>Bacillales</taxon>
        <taxon>Bacillaceae</taxon>
        <taxon>Sediminibacillus</taxon>
    </lineage>
</organism>
<dbReference type="GO" id="GO:0016491">
    <property type="term" value="F:oxidoreductase activity"/>
    <property type="evidence" value="ECO:0007669"/>
    <property type="project" value="UniProtKB-KW"/>
</dbReference>
<dbReference type="Gene3D" id="3.40.50.720">
    <property type="entry name" value="NAD(P)-binding Rossmann-like Domain"/>
    <property type="match status" value="1"/>
</dbReference>
<evidence type="ECO:0000256" key="2">
    <source>
        <dbReference type="ARBA" id="ARBA00023002"/>
    </source>
</evidence>
<protein>
    <submittedName>
        <fullName evidence="4">Predicted dehydrogenase</fullName>
    </submittedName>
</protein>
<dbReference type="InterPro" id="IPR036291">
    <property type="entry name" value="NAD(P)-bd_dom_sf"/>
</dbReference>
<dbReference type="InterPro" id="IPR051317">
    <property type="entry name" value="Gfo/Idh/MocA_oxidoreduct"/>
</dbReference>
<comment type="similarity">
    <text evidence="1">Belongs to the Gfo/Idh/MocA family.</text>
</comment>
<dbReference type="Gene3D" id="3.30.360.10">
    <property type="entry name" value="Dihydrodipicolinate Reductase, domain 2"/>
    <property type="match status" value="1"/>
</dbReference>
<dbReference type="EMBL" id="FNFL01000002">
    <property type="protein sequence ID" value="SDJ98808.1"/>
    <property type="molecule type" value="Genomic_DNA"/>
</dbReference>
<evidence type="ECO:0000256" key="1">
    <source>
        <dbReference type="ARBA" id="ARBA00010928"/>
    </source>
</evidence>
<reference evidence="4 5" key="1">
    <citation type="submission" date="2016-10" db="EMBL/GenBank/DDBJ databases">
        <authorList>
            <person name="de Groot N.N."/>
        </authorList>
    </citation>
    <scope>NUCLEOTIDE SEQUENCE [LARGE SCALE GENOMIC DNA]</scope>
    <source>
        <strain evidence="4 5">CGMCC 1.6502</strain>
    </source>
</reference>
<dbReference type="Pfam" id="PF01408">
    <property type="entry name" value="GFO_IDH_MocA"/>
    <property type="match status" value="1"/>
</dbReference>
<dbReference type="Proteomes" id="UP000198694">
    <property type="component" value="Unassembled WGS sequence"/>
</dbReference>
<accession>A0A1G8Y7P5</accession>
<dbReference type="AlphaFoldDB" id="A0A1G8Y7P5"/>
<keyword evidence="2" id="KW-0560">Oxidoreductase</keyword>